<protein>
    <submittedName>
        <fullName evidence="2">Uncharacterized protein</fullName>
    </submittedName>
</protein>
<comment type="caution">
    <text evidence="2">The sequence shown here is derived from an EMBL/GenBank/DDBJ whole genome shotgun (WGS) entry which is preliminary data.</text>
</comment>
<feature type="transmembrane region" description="Helical" evidence="1">
    <location>
        <begin position="50"/>
        <end position="73"/>
    </location>
</feature>
<keyword evidence="1" id="KW-0812">Transmembrane</keyword>
<reference evidence="2 3" key="1">
    <citation type="submission" date="2015-03" db="EMBL/GenBank/DDBJ databases">
        <authorList>
            <consortium name="Pathogen Informatics"/>
            <person name="Murphy D."/>
        </authorList>
    </citation>
    <scope>NUCLEOTIDE SEQUENCE [LARGE SCALE GENOMIC DNA]</scope>
    <source>
        <strain evidence="2 3">IP08791</strain>
    </source>
</reference>
<keyword evidence="3" id="KW-1185">Reference proteome</keyword>
<keyword evidence="1" id="KW-0472">Membrane</keyword>
<name>A0ABM9SU13_YERAL</name>
<keyword evidence="1" id="KW-1133">Transmembrane helix</keyword>
<feature type="transmembrane region" description="Helical" evidence="1">
    <location>
        <begin position="7"/>
        <end position="30"/>
    </location>
</feature>
<proteinExistence type="predicted"/>
<evidence type="ECO:0000256" key="1">
    <source>
        <dbReference type="SAM" id="Phobius"/>
    </source>
</evidence>
<sequence length="81" mass="9369">MTNKRWMLILAYLLVFCSVALIATGIIGSVFIKWLGVVFYGLPFGIDRELLWRCVKGGFIGGIIIGFGSWIWYRRNYNLYK</sequence>
<gene>
    <name evidence="2" type="ORF">ERS137966_02407</name>
</gene>
<organism evidence="2 3">
    <name type="scientific">Yersinia aldovae</name>
    <dbReference type="NCBI Taxonomy" id="29483"/>
    <lineage>
        <taxon>Bacteria</taxon>
        <taxon>Pseudomonadati</taxon>
        <taxon>Pseudomonadota</taxon>
        <taxon>Gammaproteobacteria</taxon>
        <taxon>Enterobacterales</taxon>
        <taxon>Yersiniaceae</taxon>
        <taxon>Yersinia</taxon>
    </lineage>
</organism>
<accession>A0ABM9SU13</accession>
<evidence type="ECO:0000313" key="3">
    <source>
        <dbReference type="Proteomes" id="UP000038647"/>
    </source>
</evidence>
<dbReference type="Proteomes" id="UP000038647">
    <property type="component" value="Unassembled WGS sequence"/>
</dbReference>
<dbReference type="RefSeq" id="WP_049603955.1">
    <property type="nucleotide sequence ID" value="NZ_CABHPY010000025.1"/>
</dbReference>
<evidence type="ECO:0000313" key="2">
    <source>
        <dbReference type="EMBL" id="CNL15843.1"/>
    </source>
</evidence>
<dbReference type="EMBL" id="CQEH01000010">
    <property type="protein sequence ID" value="CNL15843.1"/>
    <property type="molecule type" value="Genomic_DNA"/>
</dbReference>